<dbReference type="PANTHER" id="PTHR11012:SF56">
    <property type="entry name" value="CHK KINASE-LIKE DOMAIN-CONTAINING PROTEIN-RELATED"/>
    <property type="match status" value="1"/>
</dbReference>
<comment type="caution">
    <text evidence="2">The sequence shown here is derived from an EMBL/GenBank/DDBJ whole genome shotgun (WGS) entry which is preliminary data.</text>
</comment>
<accession>A0ABQ9HBC5</accession>
<dbReference type="Proteomes" id="UP001159363">
    <property type="component" value="Chromosome 5"/>
</dbReference>
<evidence type="ECO:0000259" key="1">
    <source>
        <dbReference type="SMART" id="SM00587"/>
    </source>
</evidence>
<dbReference type="SUPFAM" id="SSF56112">
    <property type="entry name" value="Protein kinase-like (PK-like)"/>
    <property type="match status" value="1"/>
</dbReference>
<dbReference type="PANTHER" id="PTHR11012">
    <property type="entry name" value="PROTEIN KINASE-LIKE DOMAIN-CONTAINING"/>
    <property type="match status" value="1"/>
</dbReference>
<proteinExistence type="predicted"/>
<name>A0ABQ9HBC5_9NEOP</name>
<gene>
    <name evidence="2" type="ORF">PR048_018113</name>
</gene>
<dbReference type="EMBL" id="JARBHB010000006">
    <property type="protein sequence ID" value="KAJ8881627.1"/>
    <property type="molecule type" value="Genomic_DNA"/>
</dbReference>
<dbReference type="SMART" id="SM00587">
    <property type="entry name" value="CHK"/>
    <property type="match status" value="1"/>
</dbReference>
<reference evidence="2 3" key="1">
    <citation type="submission" date="2023-02" db="EMBL/GenBank/DDBJ databases">
        <title>LHISI_Scaffold_Assembly.</title>
        <authorList>
            <person name="Stuart O.P."/>
            <person name="Cleave R."/>
            <person name="Magrath M.J.L."/>
            <person name="Mikheyev A.S."/>
        </authorList>
    </citation>
    <scope>NUCLEOTIDE SEQUENCE [LARGE SCALE GENOMIC DNA]</scope>
    <source>
        <strain evidence="2">Daus_M_001</strain>
        <tissue evidence="2">Leg muscle</tissue>
    </source>
</reference>
<protein>
    <recommendedName>
        <fullName evidence="1">CHK kinase-like domain-containing protein</fullName>
    </recommendedName>
</protein>
<evidence type="ECO:0000313" key="2">
    <source>
        <dbReference type="EMBL" id="KAJ8881627.1"/>
    </source>
</evidence>
<keyword evidence="3" id="KW-1185">Reference proteome</keyword>
<organism evidence="2 3">
    <name type="scientific">Dryococelus australis</name>
    <dbReference type="NCBI Taxonomy" id="614101"/>
    <lineage>
        <taxon>Eukaryota</taxon>
        <taxon>Metazoa</taxon>
        <taxon>Ecdysozoa</taxon>
        <taxon>Arthropoda</taxon>
        <taxon>Hexapoda</taxon>
        <taxon>Insecta</taxon>
        <taxon>Pterygota</taxon>
        <taxon>Neoptera</taxon>
        <taxon>Polyneoptera</taxon>
        <taxon>Phasmatodea</taxon>
        <taxon>Verophasmatodea</taxon>
        <taxon>Anareolatae</taxon>
        <taxon>Phasmatidae</taxon>
        <taxon>Eurycanthinae</taxon>
        <taxon>Dryococelus</taxon>
    </lineage>
</organism>
<dbReference type="Gene3D" id="3.90.1200.10">
    <property type="match status" value="1"/>
</dbReference>
<dbReference type="Pfam" id="PF02958">
    <property type="entry name" value="EcKL"/>
    <property type="match status" value="1"/>
</dbReference>
<dbReference type="InterPro" id="IPR011009">
    <property type="entry name" value="Kinase-like_dom_sf"/>
</dbReference>
<dbReference type="InterPro" id="IPR015897">
    <property type="entry name" value="CHK_kinase-like"/>
</dbReference>
<dbReference type="InterPro" id="IPR004119">
    <property type="entry name" value="EcKL"/>
</dbReference>
<evidence type="ECO:0000313" key="3">
    <source>
        <dbReference type="Proteomes" id="UP001159363"/>
    </source>
</evidence>
<feature type="domain" description="CHK kinase-like" evidence="1">
    <location>
        <begin position="150"/>
        <end position="344"/>
    </location>
</feature>
<sequence length="429" mass="49165">MLYYVHKEIAVCSSSVNPKMEQPEEVTVELMQQILRKVENDNTITVLPCLQVDELNKDLHGGSCMSRVTVTYTKGGDQSQHMISLVVKVIPKIPSLTEVVSKSTMFPREIQMFDKILPRMAHLLRKAIPDNHYDFFAQMYYTRKSPSYFIAIEDLGPKCFKAPRRKNGLDLIHCQLVLKTLARFHAASVIIHNEDKNSFTLFNEYAFQEEIVNKTVIEIGFGIFAVVRKALESWPEFGPSWADRLRNRCKTLQEDLYAIWKRDENAFNVLNHGDFGLHNLMFRHSESGEVEAIMMVDFQCCSYNSPVLDIHQFLFSSAVDEVRAHHIEALLREYHAELTATLEALGAPKEQTISLPQLLQEFENKMLYAFFYTVCLLPLSSSDNDIGLSSDEIFSIGSDGLEKFMPFITATYAKTLKRLLPIFIQKNIL</sequence>